<sequence>MPGRYFMNLRYRHKYYADHEGDELSSEGAVRAHALSTAKDLIRFHRTDIVRDWFDCTLEVTNEAGKIVATVPFGDVVAEL</sequence>
<accession>A0ABS5RWT5</accession>
<dbReference type="EMBL" id="JAFMNX010000003">
    <property type="protein sequence ID" value="MBS9721494.1"/>
    <property type="molecule type" value="Genomic_DNA"/>
</dbReference>
<dbReference type="InterPro" id="IPR054189">
    <property type="entry name" value="DUF6894"/>
</dbReference>
<organism evidence="2 3">
    <name type="scientific">Tianweitania aestuarii</name>
    <dbReference type="NCBI Taxonomy" id="2814886"/>
    <lineage>
        <taxon>Bacteria</taxon>
        <taxon>Pseudomonadati</taxon>
        <taxon>Pseudomonadota</taxon>
        <taxon>Alphaproteobacteria</taxon>
        <taxon>Hyphomicrobiales</taxon>
        <taxon>Phyllobacteriaceae</taxon>
        <taxon>Tianweitania</taxon>
    </lineage>
</organism>
<reference evidence="2 3" key="1">
    <citation type="submission" date="2021-03" db="EMBL/GenBank/DDBJ databases">
        <title>Tianweitania aestuarii sp. nov., isolated from a tidal flat.</title>
        <authorList>
            <person name="Park S."/>
            <person name="Yoon J.-H."/>
        </authorList>
    </citation>
    <scope>NUCLEOTIDE SEQUENCE [LARGE SCALE GENOMIC DNA]</scope>
    <source>
        <strain evidence="2 3">BSSL-BM11</strain>
    </source>
</reference>
<gene>
    <name evidence="2" type="ORF">JYU29_12450</name>
</gene>
<protein>
    <recommendedName>
        <fullName evidence="1">DUF6894 domain-containing protein</fullName>
    </recommendedName>
</protein>
<keyword evidence="3" id="KW-1185">Reference proteome</keyword>
<dbReference type="Proteomes" id="UP001297272">
    <property type="component" value="Unassembled WGS sequence"/>
</dbReference>
<evidence type="ECO:0000259" key="1">
    <source>
        <dbReference type="Pfam" id="PF21834"/>
    </source>
</evidence>
<evidence type="ECO:0000313" key="3">
    <source>
        <dbReference type="Proteomes" id="UP001297272"/>
    </source>
</evidence>
<feature type="domain" description="DUF6894" evidence="1">
    <location>
        <begin position="4"/>
        <end position="74"/>
    </location>
</feature>
<name>A0ABS5RWT5_9HYPH</name>
<dbReference type="Pfam" id="PF21834">
    <property type="entry name" value="DUF6894"/>
    <property type="match status" value="1"/>
</dbReference>
<evidence type="ECO:0000313" key="2">
    <source>
        <dbReference type="EMBL" id="MBS9721494.1"/>
    </source>
</evidence>
<comment type="caution">
    <text evidence="2">The sequence shown here is derived from an EMBL/GenBank/DDBJ whole genome shotgun (WGS) entry which is preliminary data.</text>
</comment>
<proteinExistence type="predicted"/>